<keyword evidence="9" id="KW-0808">Transferase</keyword>
<dbReference type="InterPro" id="IPR049455">
    <property type="entry name" value="ASH2-like_PHD"/>
</dbReference>
<protein>
    <submittedName>
        <fullName evidence="9">Set1/Ash2 histone methyltransferase complex subunit ASH2 isoform X1</fullName>
    </submittedName>
</protein>
<evidence type="ECO:0000313" key="9">
    <source>
        <dbReference type="RefSeq" id="XP_035824097.1"/>
    </source>
</evidence>
<evidence type="ECO:0000256" key="6">
    <source>
        <dbReference type="SAM" id="MobiDB-lite"/>
    </source>
</evidence>
<dbReference type="GeneID" id="101853226"/>
<dbReference type="InterPro" id="IPR003877">
    <property type="entry name" value="SPRY_dom"/>
</dbReference>
<feature type="region of interest" description="Disordered" evidence="6">
    <location>
        <begin position="189"/>
        <end position="247"/>
    </location>
</feature>
<keyword evidence="2" id="KW-0479">Metal-binding</keyword>
<keyword evidence="5" id="KW-0539">Nucleus</keyword>
<dbReference type="PANTHER" id="PTHR10598">
    <property type="entry name" value="SET1/ASH2 HISTONE METHYLTRANSFERASE COMPLEX SUBUNIT ASH2"/>
    <property type="match status" value="1"/>
</dbReference>
<feature type="domain" description="B30.2/SPRY" evidence="7">
    <location>
        <begin position="280"/>
        <end position="503"/>
    </location>
</feature>
<dbReference type="GO" id="GO:0032259">
    <property type="term" value="P:methylation"/>
    <property type="evidence" value="ECO:0007669"/>
    <property type="project" value="UniProtKB-KW"/>
</dbReference>
<keyword evidence="3" id="KW-0863">Zinc-finger</keyword>
<dbReference type="InterPro" id="IPR037353">
    <property type="entry name" value="ASH2"/>
</dbReference>
<gene>
    <name evidence="9" type="primary">LOC101853226</name>
</gene>
<keyword evidence="8" id="KW-1185">Reference proteome</keyword>
<dbReference type="InterPro" id="IPR013320">
    <property type="entry name" value="ConA-like_dom_sf"/>
</dbReference>
<proteinExistence type="predicted"/>
<dbReference type="Pfam" id="PF21198">
    <property type="entry name" value="ASH2L-like_WH"/>
    <property type="match status" value="1"/>
</dbReference>
<dbReference type="InterPro" id="IPR019786">
    <property type="entry name" value="Zinc_finger_PHD-type_CS"/>
</dbReference>
<dbReference type="Gene3D" id="3.90.980.20">
    <property type="match status" value="1"/>
</dbReference>
<dbReference type="SMART" id="SM00449">
    <property type="entry name" value="SPRY"/>
    <property type="match status" value="1"/>
</dbReference>
<dbReference type="InterPro" id="IPR011011">
    <property type="entry name" value="Znf_FYVE_PHD"/>
</dbReference>
<organism evidence="8 9">
    <name type="scientific">Aplysia californica</name>
    <name type="common">California sea hare</name>
    <dbReference type="NCBI Taxonomy" id="6500"/>
    <lineage>
        <taxon>Eukaryota</taxon>
        <taxon>Metazoa</taxon>
        <taxon>Spiralia</taxon>
        <taxon>Lophotrochozoa</taxon>
        <taxon>Mollusca</taxon>
        <taxon>Gastropoda</taxon>
        <taxon>Heterobranchia</taxon>
        <taxon>Euthyneura</taxon>
        <taxon>Tectipleura</taxon>
        <taxon>Aplysiida</taxon>
        <taxon>Aplysioidea</taxon>
        <taxon>Aplysiidae</taxon>
        <taxon>Aplysia</taxon>
    </lineage>
</organism>
<dbReference type="Proteomes" id="UP000694888">
    <property type="component" value="Unplaced"/>
</dbReference>
<dbReference type="InterPro" id="IPR001870">
    <property type="entry name" value="B30.2/SPRY"/>
</dbReference>
<dbReference type="RefSeq" id="XP_035824097.1">
    <property type="nucleotide sequence ID" value="XM_035968204.1"/>
</dbReference>
<dbReference type="PROSITE" id="PS50188">
    <property type="entry name" value="B302_SPRY"/>
    <property type="match status" value="1"/>
</dbReference>
<evidence type="ECO:0000313" key="8">
    <source>
        <dbReference type="Proteomes" id="UP000694888"/>
    </source>
</evidence>
<reference evidence="9" key="1">
    <citation type="submission" date="2025-08" db="UniProtKB">
        <authorList>
            <consortium name="RefSeq"/>
        </authorList>
    </citation>
    <scope>IDENTIFICATION</scope>
</reference>
<evidence type="ECO:0000256" key="1">
    <source>
        <dbReference type="ARBA" id="ARBA00004123"/>
    </source>
</evidence>
<evidence type="ECO:0000256" key="5">
    <source>
        <dbReference type="ARBA" id="ARBA00023242"/>
    </source>
</evidence>
<dbReference type="CDD" id="cd15583">
    <property type="entry name" value="PHD_ash2p_like"/>
    <property type="match status" value="1"/>
</dbReference>
<keyword evidence="9" id="KW-0489">Methyltransferase</keyword>
<evidence type="ECO:0000259" key="7">
    <source>
        <dbReference type="PROSITE" id="PS50188"/>
    </source>
</evidence>
<dbReference type="SUPFAM" id="SSF57903">
    <property type="entry name" value="FYVE/PHD zinc finger"/>
    <property type="match status" value="1"/>
</dbReference>
<dbReference type="CDD" id="cd12872">
    <property type="entry name" value="SPRY_Ash2"/>
    <property type="match status" value="1"/>
</dbReference>
<comment type="subcellular location">
    <subcellularLocation>
        <location evidence="1">Nucleus</location>
    </subcellularLocation>
</comment>
<dbReference type="Pfam" id="PF00622">
    <property type="entry name" value="SPRY"/>
    <property type="match status" value="1"/>
</dbReference>
<name>A0ABM1VNV5_APLCA</name>
<dbReference type="InterPro" id="IPR053835">
    <property type="entry name" value="ASH2L-like_WH"/>
</dbReference>
<sequence length="544" mass="61341">MASTSGDKSDDKAGSSYEISGCYCGEKRKLGTPEFQCINCGTWFHGSCVNAEPGKCLPFMISYQFHCKRCSGIGHEMFSKRQATFIQICQMTLANLLHNSRSDGTNTTMFSKERDIIPFIDKHWESLTTMQRRVKLTWHTTIYKTMTKETDIFTCQEETPGDAYFGLVNQDLSKIGPVSDAARMANIPSQGLKAPLLPTETGPGKRTSKRKAPPDNQQTTALKQKRKRYHHSLRSDSSTSLKLPAHGYPLEHPFNKDGYRYILAETDPHAPNRQAFDESVEWAGKPIPGYLYRCMQGQDVLLALHDRAPQLKVSDDRLTVTGEKGYSMIRASHGVNYGNWYFEVRVDEMVNEAATRLGWSLSLGNLQAPCGYDKFSYSWRSRKGTAFHQSKGHHYHDGGYGQGDVLGLYISLPKPDDATMLLPQTFKDRPLVKFKSHLYFEDKDNVSDTEKALRPAPNSKMMMYKNGKCVGVAFSDLFEGTYYPAISLYKNAMVTANFGPKFRYPPKGVDYKPISAAAEQAHVEYALADIMYHVENEDNIPDFL</sequence>
<evidence type="ECO:0000256" key="3">
    <source>
        <dbReference type="ARBA" id="ARBA00022771"/>
    </source>
</evidence>
<dbReference type="InterPro" id="IPR043136">
    <property type="entry name" value="B30.2/SPRY_sf"/>
</dbReference>
<keyword evidence="4" id="KW-0862">Zinc</keyword>
<dbReference type="Pfam" id="PF21257">
    <property type="entry name" value="PHD_ash2p_like"/>
    <property type="match status" value="1"/>
</dbReference>
<evidence type="ECO:0000256" key="2">
    <source>
        <dbReference type="ARBA" id="ARBA00022723"/>
    </source>
</evidence>
<dbReference type="SUPFAM" id="SSF49899">
    <property type="entry name" value="Concanavalin A-like lectins/glucanases"/>
    <property type="match status" value="1"/>
</dbReference>
<accession>A0ABM1VNV5</accession>
<dbReference type="Gene3D" id="2.60.120.920">
    <property type="match status" value="1"/>
</dbReference>
<dbReference type="PANTHER" id="PTHR10598:SF0">
    <property type="entry name" value="SET1_ASH2 HISTONE METHYLTRANSFERASE COMPLEX SUBUNIT ASH2"/>
    <property type="match status" value="1"/>
</dbReference>
<feature type="compositionally biased region" description="Basic residues" evidence="6">
    <location>
        <begin position="223"/>
        <end position="232"/>
    </location>
</feature>
<evidence type="ECO:0000256" key="4">
    <source>
        <dbReference type="ARBA" id="ARBA00022833"/>
    </source>
</evidence>
<dbReference type="GO" id="GO:0008168">
    <property type="term" value="F:methyltransferase activity"/>
    <property type="evidence" value="ECO:0007669"/>
    <property type="project" value="UniProtKB-KW"/>
</dbReference>
<dbReference type="PROSITE" id="PS01359">
    <property type="entry name" value="ZF_PHD_1"/>
    <property type="match status" value="1"/>
</dbReference>